<dbReference type="InterPro" id="IPR013022">
    <property type="entry name" value="Xyl_isomerase-like_TIM-brl"/>
</dbReference>
<sequence>MKKFSENIVCAYLYSITKYGYPPPAENTLKYIDEMASLGFQSIELEGIREEHLNKVYELKDDITQKLNKLELSVPYFCVVLPKLSSPDSEVIKHQLKTFEKGCEIAKQFGAKGVLDNAPLPPYQFPEDVPVVRHYGEEEIGTAYFPDNLDWKNYWDRLTATYSECCDIAANYDLTYQLHPALGLLSSNADAFLKFYDDVNRENLRFTFDTANQFAMKENLSLSLIRLAEFIDYIHISDNGGGRIEHLQLGKGKIRWDVFFDTLKKTKFNGYFGIDIGGDESSVADLDSAYIHAAEFLEKQFDNIK</sequence>
<evidence type="ECO:0000259" key="1">
    <source>
        <dbReference type="Pfam" id="PF01261"/>
    </source>
</evidence>
<dbReference type="InterPro" id="IPR036237">
    <property type="entry name" value="Xyl_isomerase-like_sf"/>
</dbReference>
<gene>
    <name evidence="2" type="ORF">MNBD_IGNAVI01-1832</name>
</gene>
<accession>A0A3B1D9S7</accession>
<evidence type="ECO:0000313" key="2">
    <source>
        <dbReference type="EMBL" id="VAX25427.1"/>
    </source>
</evidence>
<proteinExistence type="predicted"/>
<feature type="domain" description="Xylose isomerase-like TIM barrel" evidence="1">
    <location>
        <begin position="33"/>
        <end position="299"/>
    </location>
</feature>
<dbReference type="SUPFAM" id="SSF51658">
    <property type="entry name" value="Xylose isomerase-like"/>
    <property type="match status" value="1"/>
</dbReference>
<name>A0A3B1D9S7_9ZZZZ</name>
<protein>
    <recommendedName>
        <fullName evidence="1">Xylose isomerase-like TIM barrel domain-containing protein</fullName>
    </recommendedName>
</protein>
<dbReference type="Pfam" id="PF01261">
    <property type="entry name" value="AP_endonuc_2"/>
    <property type="match status" value="1"/>
</dbReference>
<dbReference type="Gene3D" id="3.20.20.150">
    <property type="entry name" value="Divalent-metal-dependent TIM barrel enzymes"/>
    <property type="match status" value="1"/>
</dbReference>
<organism evidence="2">
    <name type="scientific">hydrothermal vent metagenome</name>
    <dbReference type="NCBI Taxonomy" id="652676"/>
    <lineage>
        <taxon>unclassified sequences</taxon>
        <taxon>metagenomes</taxon>
        <taxon>ecological metagenomes</taxon>
    </lineage>
</organism>
<dbReference type="InterPro" id="IPR050312">
    <property type="entry name" value="IolE/XylAMocC-like"/>
</dbReference>
<dbReference type="AlphaFoldDB" id="A0A3B1D9S7"/>
<dbReference type="PANTHER" id="PTHR12110">
    <property type="entry name" value="HYDROXYPYRUVATE ISOMERASE"/>
    <property type="match status" value="1"/>
</dbReference>
<dbReference type="EMBL" id="UOGD01000298">
    <property type="protein sequence ID" value="VAX25427.1"/>
    <property type="molecule type" value="Genomic_DNA"/>
</dbReference>
<reference evidence="2" key="1">
    <citation type="submission" date="2018-06" db="EMBL/GenBank/DDBJ databases">
        <authorList>
            <person name="Zhirakovskaya E."/>
        </authorList>
    </citation>
    <scope>NUCLEOTIDE SEQUENCE</scope>
</reference>